<sequence>MMMMMMRWIGSHGLPLRRLCSFPIQYSKPCTGATVFCSLAESWTSPSPPQLGCAEMLVKNHLEENIIDKVNRFVQGQPIEVGNIVADLNQLKALRQSMHQQIPSLPDPGISREPSLLTGLNKGGLVAPTCRIEKADTREQVAVYIRLHTPLVPNMTRNDMRCSWFAIPAQQGVNADDANDFLSPIFQEPLLKGCFEYIPVVVGSRLFIIGGMELSPSEKCAPTTKNPCGMMFRRVHYLDTQSGEKKWEDAPTLEKAPLACYVFALDGKIYVLGDYCGNSFSLKYLDCHNLNEGWKSLLCSSDESQHRFFRVVAHTIEYEVVNDPSVGQPKSRARRAIMVANVGLISYDFVTNEIDFWEGSICHCPYFSTHGVCHNGALYLLAGDYYDTGVQMMVYDLETREWSPTPVIGFEKHKNALPKIDSYEYSVGDICPVLLRLGKERFGLVWFDSDLSICCTKFNIKVTQGQHRAEEVSTHAYQIGDYTNSCFMAVTI</sequence>
<proteinExistence type="predicted"/>
<dbReference type="Gene3D" id="2.120.10.80">
    <property type="entry name" value="Kelch-type beta propeller"/>
    <property type="match status" value="1"/>
</dbReference>
<name>A0A484NNC8_9ASTE</name>
<dbReference type="InterPro" id="IPR015915">
    <property type="entry name" value="Kelch-typ_b-propeller"/>
</dbReference>
<gene>
    <name evidence="1" type="ORF">CCAM_LOCUS44385</name>
</gene>
<evidence type="ECO:0000313" key="1">
    <source>
        <dbReference type="EMBL" id="VFR02610.1"/>
    </source>
</evidence>
<evidence type="ECO:0000313" key="2">
    <source>
        <dbReference type="Proteomes" id="UP000595140"/>
    </source>
</evidence>
<dbReference type="AlphaFoldDB" id="A0A484NNC8"/>
<dbReference type="SUPFAM" id="SSF117281">
    <property type="entry name" value="Kelch motif"/>
    <property type="match status" value="1"/>
</dbReference>
<dbReference type="EMBL" id="OOIL02006828">
    <property type="protein sequence ID" value="VFR02610.1"/>
    <property type="molecule type" value="Genomic_DNA"/>
</dbReference>
<reference evidence="1 2" key="1">
    <citation type="submission" date="2018-04" db="EMBL/GenBank/DDBJ databases">
        <authorList>
            <person name="Vogel A."/>
        </authorList>
    </citation>
    <scope>NUCLEOTIDE SEQUENCE [LARGE SCALE GENOMIC DNA]</scope>
</reference>
<dbReference type="Proteomes" id="UP000595140">
    <property type="component" value="Unassembled WGS sequence"/>
</dbReference>
<protein>
    <submittedName>
        <fullName evidence="1">Uncharacterized protein</fullName>
    </submittedName>
</protein>
<keyword evidence="2" id="KW-1185">Reference proteome</keyword>
<accession>A0A484NNC8</accession>
<organism evidence="1 2">
    <name type="scientific">Cuscuta campestris</name>
    <dbReference type="NCBI Taxonomy" id="132261"/>
    <lineage>
        <taxon>Eukaryota</taxon>
        <taxon>Viridiplantae</taxon>
        <taxon>Streptophyta</taxon>
        <taxon>Embryophyta</taxon>
        <taxon>Tracheophyta</taxon>
        <taxon>Spermatophyta</taxon>
        <taxon>Magnoliopsida</taxon>
        <taxon>eudicotyledons</taxon>
        <taxon>Gunneridae</taxon>
        <taxon>Pentapetalae</taxon>
        <taxon>asterids</taxon>
        <taxon>lamiids</taxon>
        <taxon>Solanales</taxon>
        <taxon>Convolvulaceae</taxon>
        <taxon>Cuscuteae</taxon>
        <taxon>Cuscuta</taxon>
        <taxon>Cuscuta subgen. Grammica</taxon>
        <taxon>Cuscuta sect. Cleistogrammica</taxon>
    </lineage>
</organism>